<feature type="non-terminal residue" evidence="2">
    <location>
        <position position="1"/>
    </location>
</feature>
<dbReference type="Gene3D" id="3.40.50.150">
    <property type="entry name" value="Vaccinia Virus protein VP39"/>
    <property type="match status" value="1"/>
</dbReference>
<sequence length="526" mass="59196">DDDTFSNVFCENSEKLINAHLFALAAKYYSLSNLGVCTPLEDVLEALRGDNQGTAGIKTDEFMNTKKSHEVQVMSELVDNIANYCGIKQVIDIGSGKGYLSSFLSMQYNLKVYGIDSSNTNTNGAHERNRKLKKHWKAYQSRGRANLKSQRLERASDRPMEDEINCKEINERPLNNDSSLQSHDQVTIQALVPSCDFTEIATSETSKQSKVDLVARTQSDESKLSEEFLAILNVLPADAVEVSCSSQCNYGELCEEEKMQRKMASLKAKASESNESNMYFPLTSCITAETELGDIITDLEDCMMVGLHTCGDLAANTLRIFTAKPEIKAVCSVGCCYHLLSEQFENQQECPEEVWGFPMCQYLKDKGWCCGRNARMSACLALERVAVGQMLPTESLFYRAVLQVIVEEIYGVTKSDRHVGKTFSKSSSFIDYVRKALKKLELDDSKLPDSCIMDYYEKYKHRMNELEAFNMLKVVLAPCIEVLILLDRLCYLKEQDNIAWSGLVKLFDPVKSPRCYAVIALKKQSC</sequence>
<dbReference type="PANTHER" id="PTHR12496:SF9">
    <property type="entry name" value="METHYLTRANSFERASE-LIKE PROTEIN 25-RELATED"/>
    <property type="match status" value="1"/>
</dbReference>
<reference evidence="2 3" key="1">
    <citation type="submission" date="2014-04" db="EMBL/GenBank/DDBJ databases">
        <title>Genome evolution of avian class.</title>
        <authorList>
            <person name="Zhang G."/>
            <person name="Li C."/>
        </authorList>
    </citation>
    <scope>NUCLEOTIDE SEQUENCE [LARGE SCALE GENOMIC DNA]</scope>
    <source>
        <strain evidence="2">BGI_N325</strain>
    </source>
</reference>
<dbReference type="InterPro" id="IPR029063">
    <property type="entry name" value="SAM-dependent_MTases_sf"/>
</dbReference>
<proteinExistence type="predicted"/>
<organism evidence="2 3">
    <name type="scientific">Colius striatus</name>
    <name type="common">Speckled mousebird</name>
    <dbReference type="NCBI Taxonomy" id="57412"/>
    <lineage>
        <taxon>Eukaryota</taxon>
        <taxon>Metazoa</taxon>
        <taxon>Chordata</taxon>
        <taxon>Craniata</taxon>
        <taxon>Vertebrata</taxon>
        <taxon>Euteleostomi</taxon>
        <taxon>Archelosauria</taxon>
        <taxon>Archosauria</taxon>
        <taxon>Dinosauria</taxon>
        <taxon>Saurischia</taxon>
        <taxon>Theropoda</taxon>
        <taxon>Coelurosauria</taxon>
        <taxon>Aves</taxon>
        <taxon>Neognathae</taxon>
        <taxon>Neoaves</taxon>
        <taxon>Telluraves</taxon>
        <taxon>Coraciimorphae</taxon>
        <taxon>Coliiformes</taxon>
        <taxon>Coliidae</taxon>
        <taxon>Colius</taxon>
    </lineage>
</organism>
<evidence type="ECO:0000313" key="3">
    <source>
        <dbReference type="Proteomes" id="UP000053615"/>
    </source>
</evidence>
<protein>
    <submittedName>
        <fullName evidence="2">Methyltransferase-like 25</fullName>
    </submittedName>
</protein>
<accession>A0A091JS75</accession>
<dbReference type="SUPFAM" id="SSF53335">
    <property type="entry name" value="S-adenosyl-L-methionine-dependent methyltransferases"/>
    <property type="match status" value="1"/>
</dbReference>
<evidence type="ECO:0000259" key="1">
    <source>
        <dbReference type="Pfam" id="PF13679"/>
    </source>
</evidence>
<dbReference type="Pfam" id="PF13679">
    <property type="entry name" value="Methyltransf_32"/>
    <property type="match status" value="1"/>
</dbReference>
<dbReference type="InterPro" id="IPR052220">
    <property type="entry name" value="METTL25"/>
</dbReference>
<feature type="non-terminal residue" evidence="2">
    <location>
        <position position="526"/>
    </location>
</feature>
<dbReference type="GO" id="GO:0008168">
    <property type="term" value="F:methyltransferase activity"/>
    <property type="evidence" value="ECO:0007669"/>
    <property type="project" value="UniProtKB-KW"/>
</dbReference>
<evidence type="ECO:0000313" key="2">
    <source>
        <dbReference type="EMBL" id="KFP28012.1"/>
    </source>
</evidence>
<keyword evidence="2" id="KW-0489">Methyltransferase</keyword>
<feature type="domain" description="Methyltransferase" evidence="1">
    <location>
        <begin position="66"/>
        <end position="343"/>
    </location>
</feature>
<gene>
    <name evidence="2" type="ORF">N325_04253</name>
</gene>
<dbReference type="InterPro" id="IPR025714">
    <property type="entry name" value="Methyltranfer_dom"/>
</dbReference>
<keyword evidence="2" id="KW-0808">Transferase</keyword>
<name>A0A091JS75_COLST</name>
<keyword evidence="3" id="KW-1185">Reference proteome</keyword>
<dbReference type="PANTHER" id="PTHR12496">
    <property type="entry name" value="CGI-41 METHYLTRANSFERASE"/>
    <property type="match status" value="1"/>
</dbReference>
<dbReference type="EMBL" id="KK531036">
    <property type="protein sequence ID" value="KFP28012.1"/>
    <property type="molecule type" value="Genomic_DNA"/>
</dbReference>
<dbReference type="AlphaFoldDB" id="A0A091JS75"/>
<dbReference type="Proteomes" id="UP000053615">
    <property type="component" value="Unassembled WGS sequence"/>
</dbReference>
<dbReference type="GO" id="GO:0032259">
    <property type="term" value="P:methylation"/>
    <property type="evidence" value="ECO:0007669"/>
    <property type="project" value="UniProtKB-KW"/>
</dbReference>